<evidence type="ECO:0000256" key="3">
    <source>
        <dbReference type="SAM" id="SignalP"/>
    </source>
</evidence>
<evidence type="ECO:0000256" key="2">
    <source>
        <dbReference type="SAM" id="Phobius"/>
    </source>
</evidence>
<keyword evidence="2" id="KW-1133">Transmembrane helix</keyword>
<dbReference type="Pfam" id="PF21946">
    <property type="entry name" value="LppM"/>
    <property type="match status" value="1"/>
</dbReference>
<dbReference type="RefSeq" id="WP_010614332.1">
    <property type="nucleotide sequence ID" value="NZ_JAMZMH010000002.1"/>
</dbReference>
<comment type="caution">
    <text evidence="5">The sequence shown here is derived from an EMBL/GenBank/DDBJ whole genome shotgun (WGS) entry which is preliminary data.</text>
</comment>
<evidence type="ECO:0000313" key="5">
    <source>
        <dbReference type="EMBL" id="MDT0247951.1"/>
    </source>
</evidence>
<evidence type="ECO:0000313" key="6">
    <source>
        <dbReference type="Proteomes" id="UP001180729"/>
    </source>
</evidence>
<dbReference type="Proteomes" id="UP001180729">
    <property type="component" value="Unassembled WGS sequence"/>
</dbReference>
<feature type="transmembrane region" description="Helical" evidence="2">
    <location>
        <begin position="190"/>
        <end position="211"/>
    </location>
</feature>
<reference evidence="5" key="1">
    <citation type="submission" date="2022-06" db="EMBL/GenBank/DDBJ databases">
        <title>Draft Genome Sequences of Three Actinomyces oris Strains, Isolated from Healthy Human Feces.</title>
        <authorList>
            <person name="Ye Y."/>
            <person name="Liu C."/>
            <person name="Zhao J."/>
            <person name="Xu J."/>
            <person name="Huang H."/>
            <person name="Wang B."/>
            <person name="Wei J."/>
            <person name="Jing X."/>
        </authorList>
    </citation>
    <scope>NUCLEOTIDE SEQUENCE</scope>
    <source>
        <strain evidence="5">CNGBCC1803368</strain>
    </source>
</reference>
<dbReference type="AlphaFoldDB" id="A0AAE4G179"/>
<gene>
    <name evidence="5" type="ORF">RMW62_02495</name>
</gene>
<keyword evidence="2" id="KW-0812">Transmembrane</keyword>
<accession>A0AAE4G179</accession>
<feature type="region of interest" description="Disordered" evidence="1">
    <location>
        <begin position="239"/>
        <end position="288"/>
    </location>
</feature>
<feature type="domain" description="LppM" evidence="4">
    <location>
        <begin position="48"/>
        <end position="176"/>
    </location>
</feature>
<feature type="region of interest" description="Disordered" evidence="1">
    <location>
        <begin position="67"/>
        <end position="92"/>
    </location>
</feature>
<sequence>MAATTPRYRPLGALVLLSLLLTLTLLTPPSHAVTSAARDDSESSLSVRVVINQDDTYDMTVIGQLKSKSSSDKRGMKENCNPSDAGGPFEDLKASYSERNGLPTCTLTGKSIGLSEVDGFIKHKGDEYTLDTQKGQFPSSSAYGIDYKFSVTFPGEVTDADGGKVSGNTVTFTKPGRYRVSGKDAPAFPWMWVIVGVVLVGAIGAGLFWFLNRKKKAQQQAYAVATAGYAPQQPYAPGQIPAPGAVPPSPSGFVAQGYNQFGQSSAMPPGAVPPPSSYPPAPPSSTWG</sequence>
<proteinExistence type="predicted"/>
<keyword evidence="2" id="KW-0472">Membrane</keyword>
<name>A0AAE4G179_9ACTO</name>
<protein>
    <recommendedName>
        <fullName evidence="4">LppM domain-containing protein</fullName>
    </recommendedName>
</protein>
<dbReference type="InterPro" id="IPR053807">
    <property type="entry name" value="LppM"/>
</dbReference>
<evidence type="ECO:0000259" key="4">
    <source>
        <dbReference type="Pfam" id="PF21946"/>
    </source>
</evidence>
<evidence type="ECO:0000256" key="1">
    <source>
        <dbReference type="SAM" id="MobiDB-lite"/>
    </source>
</evidence>
<organism evidence="5 6">
    <name type="scientific">Actinomyces oris</name>
    <dbReference type="NCBI Taxonomy" id="544580"/>
    <lineage>
        <taxon>Bacteria</taxon>
        <taxon>Bacillati</taxon>
        <taxon>Actinomycetota</taxon>
        <taxon>Actinomycetes</taxon>
        <taxon>Actinomycetales</taxon>
        <taxon>Actinomycetaceae</taxon>
        <taxon>Actinomyces</taxon>
    </lineage>
</organism>
<dbReference type="EMBL" id="JAMZMH010000002">
    <property type="protein sequence ID" value="MDT0247951.1"/>
    <property type="molecule type" value="Genomic_DNA"/>
</dbReference>
<feature type="chain" id="PRO_5042152430" description="LppM domain-containing protein" evidence="3">
    <location>
        <begin position="33"/>
        <end position="288"/>
    </location>
</feature>
<feature type="compositionally biased region" description="Pro residues" evidence="1">
    <location>
        <begin position="270"/>
        <end position="288"/>
    </location>
</feature>
<feature type="signal peptide" evidence="3">
    <location>
        <begin position="1"/>
        <end position="32"/>
    </location>
</feature>
<keyword evidence="3" id="KW-0732">Signal</keyword>